<dbReference type="RefSeq" id="WP_159663336.1">
    <property type="nucleotide sequence ID" value="NZ_WUUS01000002.1"/>
</dbReference>
<feature type="transmembrane region" description="Helical" evidence="11">
    <location>
        <begin position="334"/>
        <end position="355"/>
    </location>
</feature>
<dbReference type="InterPro" id="IPR005797">
    <property type="entry name" value="Cyt_b/b6_N"/>
</dbReference>
<dbReference type="SUPFAM" id="SSF81648">
    <property type="entry name" value="a domain/subunit of cytochrome bc1 complex (Ubiquinol-cytochrome c reductase)"/>
    <property type="match status" value="1"/>
</dbReference>
<evidence type="ECO:0000256" key="3">
    <source>
        <dbReference type="ARBA" id="ARBA00022617"/>
    </source>
</evidence>
<evidence type="ECO:0000256" key="10">
    <source>
        <dbReference type="SAM" id="MobiDB-lite"/>
    </source>
</evidence>
<comment type="subcellular location">
    <subcellularLocation>
        <location evidence="1">Membrane</location>
        <topology evidence="1">Multi-pass membrane protein</topology>
    </subcellularLocation>
</comment>
<feature type="transmembrane region" description="Helical" evidence="11">
    <location>
        <begin position="202"/>
        <end position="225"/>
    </location>
</feature>
<evidence type="ECO:0000313" key="14">
    <source>
        <dbReference type="EMBL" id="MXR40320.1"/>
    </source>
</evidence>
<dbReference type="InterPro" id="IPR036150">
    <property type="entry name" value="Cyt_b/b6_C_sf"/>
</dbReference>
<accession>A0A6B0SWJ2</accession>
<feature type="transmembrane region" description="Helical" evidence="11">
    <location>
        <begin position="40"/>
        <end position="59"/>
    </location>
</feature>
<evidence type="ECO:0000313" key="15">
    <source>
        <dbReference type="Proteomes" id="UP000437065"/>
    </source>
</evidence>
<feature type="domain" description="Cytochrome b/b6 N-terminal region profile" evidence="12">
    <location>
        <begin position="8"/>
        <end position="233"/>
    </location>
</feature>
<evidence type="ECO:0000256" key="1">
    <source>
        <dbReference type="ARBA" id="ARBA00004141"/>
    </source>
</evidence>
<dbReference type="GO" id="GO:0016020">
    <property type="term" value="C:membrane"/>
    <property type="evidence" value="ECO:0007669"/>
    <property type="project" value="UniProtKB-SubCell"/>
</dbReference>
<dbReference type="PROSITE" id="PS51002">
    <property type="entry name" value="CYTB_NTER"/>
    <property type="match status" value="1"/>
</dbReference>
<name>A0A6B0SWJ2_9EURY</name>
<evidence type="ECO:0000256" key="5">
    <source>
        <dbReference type="ARBA" id="ARBA00022723"/>
    </source>
</evidence>
<dbReference type="GO" id="GO:0016491">
    <property type="term" value="F:oxidoreductase activity"/>
    <property type="evidence" value="ECO:0007669"/>
    <property type="project" value="InterPro"/>
</dbReference>
<feature type="domain" description="Cytochrome b/b6 C-terminal region profile" evidence="13">
    <location>
        <begin position="270"/>
        <end position="460"/>
    </location>
</feature>
<keyword evidence="5" id="KW-0479">Metal-binding</keyword>
<feature type="region of interest" description="Disordered" evidence="10">
    <location>
        <begin position="234"/>
        <end position="267"/>
    </location>
</feature>
<dbReference type="OrthoDB" id="55795at2157"/>
<evidence type="ECO:0000256" key="7">
    <source>
        <dbReference type="ARBA" id="ARBA00022989"/>
    </source>
</evidence>
<evidence type="ECO:0000256" key="8">
    <source>
        <dbReference type="ARBA" id="ARBA00023004"/>
    </source>
</evidence>
<reference evidence="14 15" key="1">
    <citation type="submission" date="2019-12" db="EMBL/GenBank/DDBJ databases">
        <title>Isolation and characterization of three novel carbon monoxide-oxidizing members of Halobacteria from salione crusts and soils.</title>
        <authorList>
            <person name="Myers M.R."/>
            <person name="King G.M."/>
        </authorList>
    </citation>
    <scope>NUCLEOTIDE SEQUENCE [LARGE SCALE GENOMIC DNA]</scope>
    <source>
        <strain evidence="14 15">WSA2</strain>
    </source>
</reference>
<keyword evidence="15" id="KW-1185">Reference proteome</keyword>
<dbReference type="GO" id="GO:0022904">
    <property type="term" value="P:respiratory electron transport chain"/>
    <property type="evidence" value="ECO:0007669"/>
    <property type="project" value="InterPro"/>
</dbReference>
<keyword evidence="6" id="KW-0249">Electron transport</keyword>
<keyword evidence="4 11" id="KW-0812">Transmembrane</keyword>
<dbReference type="GO" id="GO:0046872">
    <property type="term" value="F:metal ion binding"/>
    <property type="evidence" value="ECO:0007669"/>
    <property type="project" value="UniProtKB-KW"/>
</dbReference>
<proteinExistence type="predicted"/>
<dbReference type="PANTHER" id="PTHR19271">
    <property type="entry name" value="CYTOCHROME B"/>
    <property type="match status" value="1"/>
</dbReference>
<dbReference type="GO" id="GO:0009055">
    <property type="term" value="F:electron transfer activity"/>
    <property type="evidence" value="ECO:0007669"/>
    <property type="project" value="InterPro"/>
</dbReference>
<dbReference type="SUPFAM" id="SSF81342">
    <property type="entry name" value="Transmembrane di-heme cytochromes"/>
    <property type="match status" value="1"/>
</dbReference>
<evidence type="ECO:0000259" key="12">
    <source>
        <dbReference type="PROSITE" id="PS51002"/>
    </source>
</evidence>
<keyword evidence="9 11" id="KW-0472">Membrane</keyword>
<gene>
    <name evidence="14" type="ORF">GRX01_02975</name>
</gene>
<organism evidence="14 15">
    <name type="scientific">Halobaculum saliterrae</name>
    <dbReference type="NCBI Taxonomy" id="2073113"/>
    <lineage>
        <taxon>Archaea</taxon>
        <taxon>Methanobacteriati</taxon>
        <taxon>Methanobacteriota</taxon>
        <taxon>Stenosarchaea group</taxon>
        <taxon>Halobacteria</taxon>
        <taxon>Halobacteriales</taxon>
        <taxon>Haloferacaceae</taxon>
        <taxon>Halobaculum</taxon>
    </lineage>
</organism>
<feature type="transmembrane region" description="Helical" evidence="11">
    <location>
        <begin position="106"/>
        <end position="124"/>
    </location>
</feature>
<dbReference type="InterPro" id="IPR016174">
    <property type="entry name" value="Di-haem_cyt_TM"/>
</dbReference>
<evidence type="ECO:0000256" key="2">
    <source>
        <dbReference type="ARBA" id="ARBA00022448"/>
    </source>
</evidence>
<dbReference type="Pfam" id="PF13631">
    <property type="entry name" value="Cytochrom_B_N_2"/>
    <property type="match status" value="1"/>
</dbReference>
<feature type="compositionally biased region" description="Low complexity" evidence="10">
    <location>
        <begin position="247"/>
        <end position="265"/>
    </location>
</feature>
<dbReference type="InterPro" id="IPR027387">
    <property type="entry name" value="Cytb/b6-like_sf"/>
</dbReference>
<evidence type="ECO:0000256" key="9">
    <source>
        <dbReference type="ARBA" id="ARBA00023136"/>
    </source>
</evidence>
<dbReference type="PROSITE" id="PS51003">
    <property type="entry name" value="CYTB_CTER"/>
    <property type="match status" value="1"/>
</dbReference>
<sequence>MASRLEAVYDWFDDRLDVDDASDFAGKAFPAEDSYLLGEVALFCFVVLVSTGVFLAFFYEPSTTAVEYEGSVARYQGQEMPAAFTSVLNITYDVPFGMLLRRMHHWAAHLFVASIALHMLRVFFTGAYRNPREPNWVVGTGLAGLSMFAAYTGYALPYDEFASTAVGIGYNVAGSIPLVGDPLAAIVFGGSFPTSATIPRFFFMHVFLIPAAIAGLIAVHMAILIRQKHTEAERDGDVVPPGSSRPAADGAGVDAAGTGTEVADGGRAGIARDDDSIVIGLPAFPNQAAVSAVVFFLTMAVLSLLAGFLPVHNIAAYGPNDPASTPSLIMPDWFLMWGYGFLKVVPSWMSVDVLGVHISSEFIGGLLLPGLVFAGVAVWPFIDRAEEPEHFSLNPLDRPPQTAVGIAAMTFVMVASIAGMDVLVAEILHTSTAELRPYLTAALVVVPVAAGTITYAVLGGFGDDDSDDASRSDGGEGDHD</sequence>
<evidence type="ECO:0000259" key="13">
    <source>
        <dbReference type="PROSITE" id="PS51003"/>
    </source>
</evidence>
<feature type="transmembrane region" description="Helical" evidence="11">
    <location>
        <begin position="362"/>
        <end position="382"/>
    </location>
</feature>
<keyword evidence="8" id="KW-0408">Iron</keyword>
<keyword evidence="3" id="KW-0349">Heme</keyword>
<evidence type="ECO:0000256" key="4">
    <source>
        <dbReference type="ARBA" id="ARBA00022692"/>
    </source>
</evidence>
<feature type="transmembrane region" description="Helical" evidence="11">
    <location>
        <begin position="437"/>
        <end position="458"/>
    </location>
</feature>
<evidence type="ECO:0000256" key="6">
    <source>
        <dbReference type="ARBA" id="ARBA00022982"/>
    </source>
</evidence>
<feature type="transmembrane region" description="Helical" evidence="11">
    <location>
        <begin position="402"/>
        <end position="425"/>
    </location>
</feature>
<dbReference type="AlphaFoldDB" id="A0A6B0SWJ2"/>
<feature type="transmembrane region" description="Helical" evidence="11">
    <location>
        <begin position="289"/>
        <end position="314"/>
    </location>
</feature>
<keyword evidence="2" id="KW-0813">Transport</keyword>
<dbReference type="Gene3D" id="1.20.810.10">
    <property type="entry name" value="Cytochrome Bc1 Complex, Chain C"/>
    <property type="match status" value="1"/>
</dbReference>
<dbReference type="Proteomes" id="UP000437065">
    <property type="component" value="Unassembled WGS sequence"/>
</dbReference>
<dbReference type="Pfam" id="PF00032">
    <property type="entry name" value="Cytochrom_B_C"/>
    <property type="match status" value="1"/>
</dbReference>
<dbReference type="InterPro" id="IPR005798">
    <property type="entry name" value="Cyt_b/b6_C"/>
</dbReference>
<dbReference type="PANTHER" id="PTHR19271:SF16">
    <property type="entry name" value="CYTOCHROME B"/>
    <property type="match status" value="1"/>
</dbReference>
<feature type="transmembrane region" description="Helical" evidence="11">
    <location>
        <begin position="168"/>
        <end position="190"/>
    </location>
</feature>
<protein>
    <submittedName>
        <fullName evidence="14">Cytochrome bc complex cytochrome b subunit</fullName>
    </submittedName>
</protein>
<comment type="caution">
    <text evidence="14">The sequence shown here is derived from an EMBL/GenBank/DDBJ whole genome shotgun (WGS) entry which is preliminary data.</text>
</comment>
<dbReference type="EMBL" id="WUUS01000002">
    <property type="protein sequence ID" value="MXR40320.1"/>
    <property type="molecule type" value="Genomic_DNA"/>
</dbReference>
<evidence type="ECO:0000256" key="11">
    <source>
        <dbReference type="SAM" id="Phobius"/>
    </source>
</evidence>
<feature type="transmembrane region" description="Helical" evidence="11">
    <location>
        <begin position="136"/>
        <end position="156"/>
    </location>
</feature>
<keyword evidence="7 11" id="KW-1133">Transmembrane helix</keyword>